<dbReference type="Proteomes" id="UP000032180">
    <property type="component" value="Chromosome 3"/>
</dbReference>
<dbReference type="PANTHER" id="PTHR33085">
    <property type="entry name" value="OS12G0113100 PROTEIN-RELATED"/>
    <property type="match status" value="1"/>
</dbReference>
<sequence length="743" mass="83751">MIHQTPAALPLKKMEQFQLPCSILTFQASASTPKEQSKIDCFPLVGFSEVICADQLGRAFYIGAEAKTCDVATMPNLHKPKSLPVSFFVPNVAADHCPDHHYSGSSLFVMEKFPKPEHNQNQYQYQSDQFECFVYRKPSTYYFESWESRLLPQPPFVLEPKFWEDSRRRPEIISYTALGPDEICISVNSVGTYCLHIENLEKSYRWEEIGEWTLPFRGRVEYVPELKLWFGFSDESNCLAAADLSSLGFVDSQPQLLGGPWKEEIDFPEEWKECKDPQLVHFGSCMFCIARFFHTSRIPKSKELEDDELSDQNSVTVLTVVEMVPLLVQDANVNGNSSNETTKLQMITHKSIYHTSGCNTIDVVLSRRFLNLIVNELPGAKSLCRIDLTQQQFFRPATVVGTGSEPPPPQDSAAAALTMPQSRLPDPSWHFGSQAVPYKWQWNMNSFPLVDGKVICADKSGRTLLFDADTRRLSTMPNLHTPKSDPISLFVPNGDGGSLFVMERTISPMSQTSEQFEAFSMIFSSSFAAKCQILPPPPYLLDHNYRFNNITAYGVVDGGSKICVSINDVGTYCLDTLSHTWRLVGKWSLPFHGKFEYVPELKLWFGLSDGDQHLAAADLSSMDSSSSTQPKLVGDWKELELPLERLKWEKAPHDSQLVNLGSGRFCIARFFETIYDVWRNDDFNQDEQRFMILTSVEVTPCVHDGNCNSGGGGSSSGNGQVKLEMNTHKSLCYEYGSDIDDVF</sequence>
<dbReference type="eggNOG" id="ENOG502R406">
    <property type="taxonomic scope" value="Eukaryota"/>
</dbReference>
<keyword evidence="2" id="KW-1185">Reference proteome</keyword>
<dbReference type="AlphaFoldDB" id="A0A0D9VPB9"/>
<reference evidence="1" key="3">
    <citation type="submission" date="2015-04" db="UniProtKB">
        <authorList>
            <consortium name="EnsemblPlants"/>
        </authorList>
    </citation>
    <scope>IDENTIFICATION</scope>
</reference>
<organism evidence="1 2">
    <name type="scientific">Leersia perrieri</name>
    <dbReference type="NCBI Taxonomy" id="77586"/>
    <lineage>
        <taxon>Eukaryota</taxon>
        <taxon>Viridiplantae</taxon>
        <taxon>Streptophyta</taxon>
        <taxon>Embryophyta</taxon>
        <taxon>Tracheophyta</taxon>
        <taxon>Spermatophyta</taxon>
        <taxon>Magnoliopsida</taxon>
        <taxon>Liliopsida</taxon>
        <taxon>Poales</taxon>
        <taxon>Poaceae</taxon>
        <taxon>BOP clade</taxon>
        <taxon>Oryzoideae</taxon>
        <taxon>Oryzeae</taxon>
        <taxon>Oryzinae</taxon>
        <taxon>Leersia</taxon>
    </lineage>
</organism>
<protein>
    <submittedName>
        <fullName evidence="1">Uncharacterized protein</fullName>
    </submittedName>
</protein>
<proteinExistence type="predicted"/>
<accession>A0A0D9VPB9</accession>
<reference evidence="1 2" key="1">
    <citation type="submission" date="2012-08" db="EMBL/GenBank/DDBJ databases">
        <title>Oryza genome evolution.</title>
        <authorList>
            <person name="Wing R.A."/>
        </authorList>
    </citation>
    <scope>NUCLEOTIDE SEQUENCE</scope>
</reference>
<dbReference type="EnsemblPlants" id="LPERR03G02760.1">
    <property type="protein sequence ID" value="LPERR03G02760.1"/>
    <property type="gene ID" value="LPERR03G02760"/>
</dbReference>
<dbReference type="InterPro" id="IPR012871">
    <property type="entry name" value="DUF1668_ORYSA"/>
</dbReference>
<evidence type="ECO:0000313" key="2">
    <source>
        <dbReference type="Proteomes" id="UP000032180"/>
    </source>
</evidence>
<dbReference type="Pfam" id="PF07893">
    <property type="entry name" value="DUF1668"/>
    <property type="match status" value="2"/>
</dbReference>
<dbReference type="PANTHER" id="PTHR33085:SF145">
    <property type="entry name" value="OS05G0302200 PROTEIN"/>
    <property type="match status" value="1"/>
</dbReference>
<name>A0A0D9VPB9_9ORYZ</name>
<reference evidence="2" key="2">
    <citation type="submission" date="2013-12" db="EMBL/GenBank/DDBJ databases">
        <authorList>
            <person name="Yu Y."/>
            <person name="Lee S."/>
            <person name="de Baynast K."/>
            <person name="Wissotski M."/>
            <person name="Liu L."/>
            <person name="Talag J."/>
            <person name="Goicoechea J."/>
            <person name="Angelova A."/>
            <person name="Jetty R."/>
            <person name="Kudrna D."/>
            <person name="Golser W."/>
            <person name="Rivera L."/>
            <person name="Zhang J."/>
            <person name="Wing R."/>
        </authorList>
    </citation>
    <scope>NUCLEOTIDE SEQUENCE</scope>
</reference>
<evidence type="ECO:0000313" key="1">
    <source>
        <dbReference type="EnsemblPlants" id="LPERR03G02760.1"/>
    </source>
</evidence>
<dbReference type="HOGENOM" id="CLU_018267_4_0_1"/>
<dbReference type="Gramene" id="LPERR03G02760.1">
    <property type="protein sequence ID" value="LPERR03G02760.1"/>
    <property type="gene ID" value="LPERR03G02760"/>
</dbReference>